<evidence type="ECO:0000256" key="5">
    <source>
        <dbReference type="ARBA" id="ARBA00062658"/>
    </source>
</evidence>
<dbReference type="InterPro" id="IPR037045">
    <property type="entry name" value="S8pro/Inhibitor_I9_sf"/>
</dbReference>
<dbReference type="AlphaFoldDB" id="A0A1E4SYK1"/>
<dbReference type="Gene3D" id="3.30.70.80">
    <property type="entry name" value="Peptidase S8 propeptide/proteinase inhibitor I9"/>
    <property type="match status" value="1"/>
</dbReference>
<accession>A0A1E4SYK1</accession>
<dbReference type="STRING" id="983967.A0A1E4SYK1"/>
<sequence length="75" mass="8249">MSSDHKTFIVTLKETCTDPAIAKFKSSLEALGGEIQHEYSLIKGFSVKLPSIHSQALQENDAVATVEEDQEVKTQ</sequence>
<keyword evidence="1" id="KW-0646">Protease inhibitor</keyword>
<organism evidence="7 8">
    <name type="scientific">[Candida] arabinofermentans NRRL YB-2248</name>
    <dbReference type="NCBI Taxonomy" id="983967"/>
    <lineage>
        <taxon>Eukaryota</taxon>
        <taxon>Fungi</taxon>
        <taxon>Dikarya</taxon>
        <taxon>Ascomycota</taxon>
        <taxon>Saccharomycotina</taxon>
        <taxon>Pichiomycetes</taxon>
        <taxon>Pichiales</taxon>
        <taxon>Pichiaceae</taxon>
        <taxon>Ogataea</taxon>
        <taxon>Ogataea/Candida clade</taxon>
    </lineage>
</organism>
<evidence type="ECO:0000256" key="1">
    <source>
        <dbReference type="ARBA" id="ARBA00022690"/>
    </source>
</evidence>
<evidence type="ECO:0000259" key="6">
    <source>
        <dbReference type="Pfam" id="PF05922"/>
    </source>
</evidence>
<protein>
    <recommendedName>
        <fullName evidence="6">Inhibitor I9 domain-containing protein</fullName>
    </recommendedName>
</protein>
<dbReference type="Proteomes" id="UP000094801">
    <property type="component" value="Unassembled WGS sequence"/>
</dbReference>
<dbReference type="OrthoDB" id="5518345at2759"/>
<feature type="domain" description="Inhibitor I9" evidence="6">
    <location>
        <begin position="8"/>
        <end position="75"/>
    </location>
</feature>
<comment type="subunit">
    <text evidence="5">Part of the heterodimeric LMA1 complex together with the thioredoxin II/TRX2. LMA1 binds to the ATPase SEC18.</text>
</comment>
<evidence type="ECO:0000256" key="4">
    <source>
        <dbReference type="ARBA" id="ARBA00054668"/>
    </source>
</evidence>
<evidence type="ECO:0000313" key="7">
    <source>
        <dbReference type="EMBL" id="ODV84586.1"/>
    </source>
</evidence>
<name>A0A1E4SYK1_9ASCO</name>
<evidence type="ECO:0000256" key="2">
    <source>
        <dbReference type="ARBA" id="ARBA00022900"/>
    </source>
</evidence>
<dbReference type="EMBL" id="KV453856">
    <property type="protein sequence ID" value="ODV84586.1"/>
    <property type="molecule type" value="Genomic_DNA"/>
</dbReference>
<comment type="function">
    <text evidence="4">Cytosolic inhibitor of vacuolar proteinase B (yscB), probably regulating protease B activity during limited proteolysis. PBI2 is a component of the LMA1 complex, which is involved in the facilitation of vesicle fusion such as homotypic vacuole and ER-derived COPII vesicle fusion with the Golgi.</text>
</comment>
<dbReference type="GO" id="GO:0042144">
    <property type="term" value="P:vacuole fusion, non-autophagic"/>
    <property type="evidence" value="ECO:0007669"/>
    <property type="project" value="TreeGrafter"/>
</dbReference>
<dbReference type="InterPro" id="IPR010259">
    <property type="entry name" value="S8pro/Inhibitor_I9"/>
</dbReference>
<reference evidence="8" key="1">
    <citation type="submission" date="2016-04" db="EMBL/GenBank/DDBJ databases">
        <title>Comparative genomics of biotechnologically important yeasts.</title>
        <authorList>
            <consortium name="DOE Joint Genome Institute"/>
            <person name="Riley R."/>
            <person name="Haridas S."/>
            <person name="Wolfe K.H."/>
            <person name="Lopes M.R."/>
            <person name="Hittinger C.T."/>
            <person name="Goker M."/>
            <person name="Salamov A."/>
            <person name="Wisecaver J."/>
            <person name="Long T.M."/>
            <person name="Aerts A.L."/>
            <person name="Barry K."/>
            <person name="Choi C."/>
            <person name="Clum A."/>
            <person name="Coughlan A.Y."/>
            <person name="Deshpande S."/>
            <person name="Douglass A.P."/>
            <person name="Hanson S.J."/>
            <person name="Klenk H.-P."/>
            <person name="Labutti K."/>
            <person name="Lapidus A."/>
            <person name="Lindquist E."/>
            <person name="Lipzen A."/>
            <person name="Meier-Kolthoff J.P."/>
            <person name="Ohm R.A."/>
            <person name="Otillar R.P."/>
            <person name="Pangilinan J."/>
            <person name="Peng Y."/>
            <person name="Rokas A."/>
            <person name="Rosa C.A."/>
            <person name="Scheuner C."/>
            <person name="Sibirny A.A."/>
            <person name="Slot J.C."/>
            <person name="Stielow J.B."/>
            <person name="Sun H."/>
            <person name="Kurtzman C.P."/>
            <person name="Blackwell M."/>
            <person name="Grigoriev I.V."/>
            <person name="Jeffries T.W."/>
        </authorList>
    </citation>
    <scope>NUCLEOTIDE SEQUENCE [LARGE SCALE GENOMIC DNA]</scope>
    <source>
        <strain evidence="8">NRRL YB-2248</strain>
    </source>
</reference>
<dbReference type="InterPro" id="IPR052471">
    <property type="entry name" value="PBI_I9"/>
</dbReference>
<proteinExistence type="inferred from homology"/>
<gene>
    <name evidence="7" type="ORF">CANARDRAFT_29114</name>
</gene>
<dbReference type="FunFam" id="3.30.70.80:FF:000005">
    <property type="entry name" value="Proteinase inhibitor I2B"/>
    <property type="match status" value="1"/>
</dbReference>
<evidence type="ECO:0000313" key="8">
    <source>
        <dbReference type="Proteomes" id="UP000094801"/>
    </source>
</evidence>
<evidence type="ECO:0000256" key="3">
    <source>
        <dbReference type="ARBA" id="ARBA00038069"/>
    </source>
</evidence>
<dbReference type="SUPFAM" id="SSF54897">
    <property type="entry name" value="Protease propeptides/inhibitors"/>
    <property type="match status" value="1"/>
</dbReference>
<dbReference type="GO" id="GO:0004867">
    <property type="term" value="F:serine-type endopeptidase inhibitor activity"/>
    <property type="evidence" value="ECO:0007669"/>
    <property type="project" value="UniProtKB-KW"/>
</dbReference>
<dbReference type="Pfam" id="PF05922">
    <property type="entry name" value="Inhibitor_I9"/>
    <property type="match status" value="1"/>
</dbReference>
<dbReference type="PANTHER" id="PTHR28288:SF2">
    <property type="entry name" value="PROTEASE B INHIBITOR 2"/>
    <property type="match status" value="1"/>
</dbReference>
<dbReference type="PANTHER" id="PTHR28288">
    <property type="entry name" value="PROTEASE B INHIBITOR 2"/>
    <property type="match status" value="1"/>
</dbReference>
<keyword evidence="2" id="KW-0722">Serine protease inhibitor</keyword>
<keyword evidence="8" id="KW-1185">Reference proteome</keyword>
<comment type="similarity">
    <text evidence="3">Belongs to the protease inhibitor I9 family.</text>
</comment>